<name>A0AAW1P4K1_9CHLO</name>
<reference evidence="2 3" key="1">
    <citation type="journal article" date="2024" name="Nat. Commun.">
        <title>Phylogenomics reveals the evolutionary origins of lichenization in chlorophyte algae.</title>
        <authorList>
            <person name="Puginier C."/>
            <person name="Libourel C."/>
            <person name="Otte J."/>
            <person name="Skaloud P."/>
            <person name="Haon M."/>
            <person name="Grisel S."/>
            <person name="Petersen M."/>
            <person name="Berrin J.G."/>
            <person name="Delaux P.M."/>
            <person name="Dal Grande F."/>
            <person name="Keller J."/>
        </authorList>
    </citation>
    <scope>NUCLEOTIDE SEQUENCE [LARGE SCALE GENOMIC DNA]</scope>
    <source>
        <strain evidence="2 3">SAG 2043</strain>
    </source>
</reference>
<organism evidence="2 3">
    <name type="scientific">[Myrmecia] bisecta</name>
    <dbReference type="NCBI Taxonomy" id="41462"/>
    <lineage>
        <taxon>Eukaryota</taxon>
        <taxon>Viridiplantae</taxon>
        <taxon>Chlorophyta</taxon>
        <taxon>core chlorophytes</taxon>
        <taxon>Trebouxiophyceae</taxon>
        <taxon>Trebouxiales</taxon>
        <taxon>Trebouxiaceae</taxon>
        <taxon>Myrmecia</taxon>
    </lineage>
</organism>
<dbReference type="AlphaFoldDB" id="A0AAW1P4K1"/>
<proteinExistence type="inferred from homology"/>
<evidence type="ECO:0000313" key="3">
    <source>
        <dbReference type="Proteomes" id="UP001489004"/>
    </source>
</evidence>
<accession>A0AAW1P4K1</accession>
<protein>
    <submittedName>
        <fullName evidence="2">Uncharacterized protein</fullName>
    </submittedName>
</protein>
<dbReference type="Proteomes" id="UP001489004">
    <property type="component" value="Unassembled WGS sequence"/>
</dbReference>
<keyword evidence="3" id="KW-1185">Reference proteome</keyword>
<comment type="caution">
    <text evidence="2">The sequence shown here is derived from an EMBL/GenBank/DDBJ whole genome shotgun (WGS) entry which is preliminary data.</text>
</comment>
<evidence type="ECO:0000313" key="2">
    <source>
        <dbReference type="EMBL" id="KAK9803917.1"/>
    </source>
</evidence>
<dbReference type="PANTHER" id="PTHR33787:SF5">
    <property type="entry name" value="YCF20-LIKE PROTEIN"/>
    <property type="match status" value="1"/>
</dbReference>
<dbReference type="InterPro" id="IPR007572">
    <property type="entry name" value="Uncharacterised_Ycf20"/>
</dbReference>
<evidence type="ECO:0000256" key="1">
    <source>
        <dbReference type="ARBA" id="ARBA00009846"/>
    </source>
</evidence>
<gene>
    <name evidence="2" type="ORF">WJX72_004830</name>
</gene>
<dbReference type="Pfam" id="PF04483">
    <property type="entry name" value="DUF565"/>
    <property type="match status" value="1"/>
</dbReference>
<sequence>MLLKLAHWSSFFSGNKSTHQLQHPISGVFAIQHRPLPTLARTFHSSLQRHGFSTTTCRPFLNVPHSRASSRRRCMQVTAQFTRRSRLATQITTVPRRLDAYFAGSILRQALWTCIAFFAGFYAANTVSLSFGALSINDVVAAAVTVAYVEVTSYIYYQADVVTLKLQFANSFKLGVVAALLADAMKLQG</sequence>
<comment type="similarity">
    <text evidence="1">Belongs to the ycf20 family.</text>
</comment>
<dbReference type="PANTHER" id="PTHR33787">
    <property type="match status" value="1"/>
</dbReference>
<dbReference type="EMBL" id="JALJOR010000019">
    <property type="protein sequence ID" value="KAK9803917.1"/>
    <property type="molecule type" value="Genomic_DNA"/>
</dbReference>